<evidence type="ECO:0000313" key="3">
    <source>
        <dbReference type="Proteomes" id="UP000268823"/>
    </source>
</evidence>
<dbReference type="SMART" id="SM00535">
    <property type="entry name" value="RIBOc"/>
    <property type="match status" value="1"/>
</dbReference>
<gene>
    <name evidence="2" type="ORF">D0861_08058</name>
</gene>
<comment type="caution">
    <text evidence="2">The sequence shown here is derived from an EMBL/GenBank/DDBJ whole genome shotgun (WGS) entry which is preliminary data.</text>
</comment>
<dbReference type="EMBL" id="QWIR01000229">
    <property type="protein sequence ID" value="RMY82045.1"/>
    <property type="molecule type" value="Genomic_DNA"/>
</dbReference>
<dbReference type="GO" id="GO:0006396">
    <property type="term" value="P:RNA processing"/>
    <property type="evidence" value="ECO:0007669"/>
    <property type="project" value="InterPro"/>
</dbReference>
<sequence>MAATLEEQRSFIERVTGYRFQSEDLLQTSLVAFYHKRMALVGDAILKVAILDDWYDDGTTIQTGHTLQQKLAENATLQAWARQVDLGPFIALNGGQPPGSISSRQLSDAVEALVLAIWLDAGKDLDVIKQVIRIMNLVSFTTF</sequence>
<protein>
    <recommendedName>
        <fullName evidence="1">RNase III domain-containing protein</fullName>
    </recommendedName>
</protein>
<dbReference type="AlphaFoldDB" id="A0A3M7EZI3"/>
<dbReference type="Gene3D" id="1.10.1520.10">
    <property type="entry name" value="Ribonuclease III domain"/>
    <property type="match status" value="1"/>
</dbReference>
<proteinExistence type="predicted"/>
<organism evidence="2 3">
    <name type="scientific">Hortaea werneckii</name>
    <name type="common">Black yeast</name>
    <name type="synonym">Cladosporium werneckii</name>
    <dbReference type="NCBI Taxonomy" id="91943"/>
    <lineage>
        <taxon>Eukaryota</taxon>
        <taxon>Fungi</taxon>
        <taxon>Dikarya</taxon>
        <taxon>Ascomycota</taxon>
        <taxon>Pezizomycotina</taxon>
        <taxon>Dothideomycetes</taxon>
        <taxon>Dothideomycetidae</taxon>
        <taxon>Mycosphaerellales</taxon>
        <taxon>Teratosphaeriaceae</taxon>
        <taxon>Hortaea</taxon>
    </lineage>
</organism>
<reference evidence="2 3" key="1">
    <citation type="journal article" date="2018" name="BMC Genomics">
        <title>Genomic evidence for intraspecific hybridization in a clonal and extremely halotolerant yeast.</title>
        <authorList>
            <person name="Gostincar C."/>
            <person name="Stajich J.E."/>
            <person name="Zupancic J."/>
            <person name="Zalar P."/>
            <person name="Gunde-Cimerman N."/>
        </authorList>
    </citation>
    <scope>NUCLEOTIDE SEQUENCE [LARGE SCALE GENOMIC DNA]</scope>
    <source>
        <strain evidence="2 3">EXF-2788</strain>
    </source>
</reference>
<dbReference type="PROSITE" id="PS50142">
    <property type="entry name" value="RNASE_3_2"/>
    <property type="match status" value="1"/>
</dbReference>
<accession>A0A3M7EZI3</accession>
<name>A0A3M7EZI3_HORWE</name>
<dbReference type="SUPFAM" id="SSF69065">
    <property type="entry name" value="RNase III domain-like"/>
    <property type="match status" value="1"/>
</dbReference>
<dbReference type="Proteomes" id="UP000268823">
    <property type="component" value="Unassembled WGS sequence"/>
</dbReference>
<evidence type="ECO:0000313" key="2">
    <source>
        <dbReference type="EMBL" id="RMY82045.1"/>
    </source>
</evidence>
<dbReference type="Pfam" id="PF14622">
    <property type="entry name" value="Ribonucleas_3_3"/>
    <property type="match status" value="1"/>
</dbReference>
<dbReference type="OrthoDB" id="67027at2759"/>
<dbReference type="InterPro" id="IPR036389">
    <property type="entry name" value="RNase_III_sf"/>
</dbReference>
<dbReference type="VEuPathDB" id="FungiDB:BTJ68_05753"/>
<feature type="domain" description="RNase III" evidence="1">
    <location>
        <begin position="2"/>
        <end position="122"/>
    </location>
</feature>
<evidence type="ECO:0000259" key="1">
    <source>
        <dbReference type="PROSITE" id="PS50142"/>
    </source>
</evidence>
<dbReference type="GO" id="GO:0004525">
    <property type="term" value="F:ribonuclease III activity"/>
    <property type="evidence" value="ECO:0007669"/>
    <property type="project" value="InterPro"/>
</dbReference>
<dbReference type="InterPro" id="IPR000999">
    <property type="entry name" value="RNase_III_dom"/>
</dbReference>